<evidence type="ECO:0000313" key="10">
    <source>
        <dbReference type="EMBL" id="KWT95161.1"/>
    </source>
</evidence>
<keyword evidence="1 7" id="KW-0808">Transferase</keyword>
<feature type="domain" description="HD" evidence="9">
    <location>
        <begin position="424"/>
        <end position="536"/>
    </location>
</feature>
<protein>
    <recommendedName>
        <fullName evidence="7">Bifunctional uridylyltransferase/uridylyl-removing enzyme</fullName>
        <shortName evidence="7">UTase/UR</shortName>
    </recommendedName>
    <alternativeName>
        <fullName evidence="7">Bifunctional [protein-PII] modification enzyme</fullName>
    </alternativeName>
    <alternativeName>
        <fullName evidence="7">Bifunctional nitrogen sensor protein</fullName>
    </alternativeName>
    <domain>
        <recommendedName>
            <fullName evidence="7">[Protein-PII] uridylyltransferase</fullName>
            <shortName evidence="7">PII uridylyltransferase</shortName>
            <shortName evidence="7">UTase</shortName>
            <ecNumber evidence="7">2.7.7.59</ecNumber>
        </recommendedName>
    </domain>
    <domain>
        <recommendedName>
            <fullName evidence="7">[Protein-PII]-UMP uridylyl-removing enzyme</fullName>
            <shortName evidence="7">UR</shortName>
            <ecNumber evidence="7">3.1.4.-</ecNumber>
        </recommendedName>
    </domain>
</protein>
<evidence type="ECO:0000259" key="9">
    <source>
        <dbReference type="PROSITE" id="PS51831"/>
    </source>
</evidence>
<dbReference type="EMBL" id="LNQR01000001">
    <property type="protein sequence ID" value="KWT95161.1"/>
    <property type="molecule type" value="Genomic_DNA"/>
</dbReference>
<comment type="similarity">
    <text evidence="7">Belongs to the GlnD family.</text>
</comment>
<accession>A0ABR5SL47</accession>
<feature type="region of interest" description="Uridylyltransferase" evidence="7">
    <location>
        <begin position="1"/>
        <end position="308"/>
    </location>
</feature>
<feature type="domain" description="ACT" evidence="8">
    <location>
        <begin position="757"/>
        <end position="825"/>
    </location>
</feature>
<keyword evidence="4 7" id="KW-0378">Hydrolase</keyword>
<evidence type="ECO:0000256" key="4">
    <source>
        <dbReference type="ARBA" id="ARBA00022801"/>
    </source>
</evidence>
<comment type="cofactor">
    <cofactor evidence="7">
        <name>Mg(2+)</name>
        <dbReference type="ChEBI" id="CHEBI:18420"/>
    </cofactor>
</comment>
<dbReference type="SUPFAM" id="SSF55021">
    <property type="entry name" value="ACT-like"/>
    <property type="match status" value="2"/>
</dbReference>
<comment type="function">
    <text evidence="7">Modifies, by uridylylation and deuridylylation, the PII regulatory proteins (GlnB and homologs), in response to the nitrogen status of the cell that GlnD senses through the glutamine level. Under low glutamine levels, catalyzes the conversion of the PII proteins and UTP to PII-UMP and PPi, while under higher glutamine levels, GlnD hydrolyzes PII-UMP to PII and UMP (deuridylylation). Thus, controls uridylylation state and activity of the PII proteins, and plays an important role in the regulation of nitrogen metabolism.</text>
</comment>
<dbReference type="RefSeq" id="WP_085050625.1">
    <property type="nucleotide sequence ID" value="NZ_LNQR01000001.1"/>
</dbReference>
<sequence>MKMNSSDICMLDAMAGLLADGFTGRDIVRWHAMKIDAVVRSALPQTHSMALFAIGGYGRCELAPFSDIDLMFVINDRSDTNSVEAVYYKLLERSLPLSHSVRTIDECIDELKRDVITRSSLLDARFLCGSPAIAKKYREIVEPEVFIKGHRDFFIARLKENQKRTMKFGKSVYMLQPNVKESDGGLRDVHEALWLSKIALHLKCIEDMSKILPLEDYKKLLKSYDFLLRLRTALHIVSARANDILSFDLQEDAARTLGLGASKYFRASERLLRFYYLKAKAIREITARVRNIAGSAYVRIRRKFTVSKINDTFSLSQNKIMINSTDALKKEPSLILDAYRMCSITGKDFTTFLRDFIKRHLYIIGKKTRSSPRAVTAFIDILKGSRVFTVLRAMHDDGVLDRFIPEFGFLRSLVVYEFYHVYTVDEHTLFTIKALETLAEDSNTLLGRTYHNFQQKHVLYLSLLFHDLGKSRGALHSAEGYKVIKPIMERFNLSKSEREEVEFLVRYHLLMSRTAFNSDIEDTEVIAAFSDSIKNERLLSALFLITYADMSAVNPDFFTSWKKNMLADLYRRMLKFMRGVKEDTYRYIDAFLEEGKHFPPATKQAITEFIGSLPERYLASGTPETVIKEFSLYLDFKKSGCAFSMEKNKDDTLSITIIGSDRPGLLSSIVGVLSARMFNIVSLRTFNSYDTGFIIDRIEIANVSSLWWDGLDDLLRDELTAAALGTKTPAIRQYPNKSAIFKPMLELDNESMAQYTIFEIMASDRVGLLYDMTRIFASNSLNILMARVNTESDLAHDVFYVLSGQHKPQCDEIMKVMAGLWQTLN</sequence>
<dbReference type="InterPro" id="IPR013546">
    <property type="entry name" value="PII_UdlTrfase/GS_AdlTrfase"/>
</dbReference>
<dbReference type="InterPro" id="IPR003607">
    <property type="entry name" value="HD/PDEase_dom"/>
</dbReference>
<dbReference type="EC" id="2.7.7.59" evidence="7"/>
<comment type="caution">
    <text evidence="10">The sequence shown here is derived from an EMBL/GenBank/DDBJ whole genome shotgun (WGS) entry which is preliminary data.</text>
</comment>
<dbReference type="Gene3D" id="1.10.3090.10">
    <property type="entry name" value="cca-adding enzyme, domain 2"/>
    <property type="match status" value="1"/>
</dbReference>
<dbReference type="CDD" id="cd05401">
    <property type="entry name" value="NT_GlnE_GlnD_like"/>
    <property type="match status" value="1"/>
</dbReference>
<dbReference type="Pfam" id="PF08335">
    <property type="entry name" value="GlnD_UR_UTase"/>
    <property type="match status" value="1"/>
</dbReference>
<dbReference type="Proteomes" id="UP000060487">
    <property type="component" value="Unassembled WGS sequence"/>
</dbReference>
<evidence type="ECO:0000256" key="1">
    <source>
        <dbReference type="ARBA" id="ARBA00022679"/>
    </source>
</evidence>
<evidence type="ECO:0000256" key="3">
    <source>
        <dbReference type="ARBA" id="ARBA00022737"/>
    </source>
</evidence>
<dbReference type="GO" id="GO:0016779">
    <property type="term" value="F:nucleotidyltransferase activity"/>
    <property type="evidence" value="ECO:0007669"/>
    <property type="project" value="UniProtKB-KW"/>
</dbReference>
<evidence type="ECO:0000259" key="8">
    <source>
        <dbReference type="PROSITE" id="PS51671"/>
    </source>
</evidence>
<dbReference type="PROSITE" id="PS51671">
    <property type="entry name" value="ACT"/>
    <property type="match status" value="2"/>
</dbReference>
<evidence type="ECO:0000256" key="5">
    <source>
        <dbReference type="ARBA" id="ARBA00022842"/>
    </source>
</evidence>
<comment type="caution">
    <text evidence="7">Lacks conserved residue(s) required for the propagation of feature annotation.</text>
</comment>
<keyword evidence="2 7" id="KW-0548">Nucleotidyltransferase</keyword>
<dbReference type="InterPro" id="IPR006674">
    <property type="entry name" value="HD_domain"/>
</dbReference>
<dbReference type="PANTHER" id="PTHR47320">
    <property type="entry name" value="BIFUNCTIONAL URIDYLYLTRANSFERASE/URIDYLYL-REMOVING ENZYME"/>
    <property type="match status" value="1"/>
</dbReference>
<evidence type="ECO:0000256" key="7">
    <source>
        <dbReference type="HAMAP-Rule" id="MF_00277"/>
    </source>
</evidence>
<dbReference type="EC" id="3.1.4.-" evidence="7"/>
<dbReference type="SUPFAM" id="SSF81593">
    <property type="entry name" value="Nucleotidyltransferase substrate binding subunit/domain"/>
    <property type="match status" value="1"/>
</dbReference>
<keyword evidence="11" id="KW-1185">Reference proteome</keyword>
<comment type="domain">
    <text evidence="7">Has four distinct domains: an N-terminal nucleotidyltransferase (NT) domain responsible for UTase activity, a central HD domain that encodes UR activity, and two C-terminal ACT domains that seem to have a role in glutamine sensing.</text>
</comment>
<name>A0ABR5SL47_9BACT</name>
<dbReference type="InterPro" id="IPR010043">
    <property type="entry name" value="UTase/UR"/>
</dbReference>
<keyword evidence="5 7" id="KW-0460">Magnesium</keyword>
<evidence type="ECO:0000313" key="11">
    <source>
        <dbReference type="Proteomes" id="UP000060487"/>
    </source>
</evidence>
<reference evidence="10 11" key="1">
    <citation type="submission" date="2015-11" db="EMBL/GenBank/DDBJ databases">
        <authorList>
            <person name="Lin W."/>
        </authorList>
    </citation>
    <scope>NUCLEOTIDE SEQUENCE [LARGE SCALE GENOMIC DNA]</scope>
    <source>
        <strain evidence="10 11">HCH-1</strain>
    </source>
</reference>
<keyword evidence="3" id="KW-0677">Repeat</keyword>
<dbReference type="SMART" id="SM00471">
    <property type="entry name" value="HDc"/>
    <property type="match status" value="1"/>
</dbReference>
<dbReference type="NCBIfam" id="TIGR01693">
    <property type="entry name" value="UTase_glnD"/>
    <property type="match status" value="1"/>
</dbReference>
<organism evidence="10 11">
    <name type="scientific">Candidatus Magnetominusculus xianensis</name>
    <dbReference type="NCBI Taxonomy" id="1748249"/>
    <lineage>
        <taxon>Bacteria</taxon>
        <taxon>Pseudomonadati</taxon>
        <taxon>Nitrospirota</taxon>
        <taxon>Nitrospiria</taxon>
        <taxon>Nitrospirales</taxon>
        <taxon>Nitrospiraceae</taxon>
        <taxon>Candidatus Magnetominusculus</taxon>
    </lineage>
</organism>
<dbReference type="InterPro" id="IPR043519">
    <property type="entry name" value="NT_sf"/>
</dbReference>
<comment type="activity regulation">
    <text evidence="7">Uridylyltransferase (UTase) activity is inhibited by glutamine, while glutamine activates uridylyl-removing (UR) activity.</text>
</comment>
<dbReference type="PROSITE" id="PS51831">
    <property type="entry name" value="HD"/>
    <property type="match status" value="1"/>
</dbReference>
<dbReference type="CDD" id="cd02116">
    <property type="entry name" value="ACT"/>
    <property type="match status" value="1"/>
</dbReference>
<proteinExistence type="inferred from homology"/>
<feature type="domain" description="ACT" evidence="8">
    <location>
        <begin position="654"/>
        <end position="738"/>
    </location>
</feature>
<dbReference type="CDD" id="cd04873">
    <property type="entry name" value="ACT_UUR-ACR-like"/>
    <property type="match status" value="1"/>
</dbReference>
<dbReference type="Pfam" id="PF01966">
    <property type="entry name" value="HD"/>
    <property type="match status" value="1"/>
</dbReference>
<comment type="catalytic activity">
    <reaction evidence="7">
        <text>[protein-PII]-L-tyrosine + UTP = [protein-PII]-uridylyl-L-tyrosine + diphosphate</text>
        <dbReference type="Rhea" id="RHEA:13673"/>
        <dbReference type="Rhea" id="RHEA-COMP:12147"/>
        <dbReference type="Rhea" id="RHEA-COMP:12148"/>
        <dbReference type="ChEBI" id="CHEBI:33019"/>
        <dbReference type="ChEBI" id="CHEBI:46398"/>
        <dbReference type="ChEBI" id="CHEBI:46858"/>
        <dbReference type="ChEBI" id="CHEBI:90602"/>
        <dbReference type="EC" id="2.7.7.59"/>
    </reaction>
</comment>
<gene>
    <name evidence="7" type="primary">glnD</name>
    <name evidence="10" type="ORF">ASN18_0090</name>
</gene>
<comment type="catalytic activity">
    <reaction evidence="7">
        <text>[protein-PII]-uridylyl-L-tyrosine + H2O = [protein-PII]-L-tyrosine + UMP + H(+)</text>
        <dbReference type="Rhea" id="RHEA:48600"/>
        <dbReference type="Rhea" id="RHEA-COMP:12147"/>
        <dbReference type="Rhea" id="RHEA-COMP:12148"/>
        <dbReference type="ChEBI" id="CHEBI:15377"/>
        <dbReference type="ChEBI" id="CHEBI:15378"/>
        <dbReference type="ChEBI" id="CHEBI:46858"/>
        <dbReference type="ChEBI" id="CHEBI:57865"/>
        <dbReference type="ChEBI" id="CHEBI:90602"/>
    </reaction>
</comment>
<dbReference type="SUPFAM" id="SSF81301">
    <property type="entry name" value="Nucleotidyltransferase"/>
    <property type="match status" value="1"/>
</dbReference>
<keyword evidence="6 7" id="KW-0511">Multifunctional enzyme</keyword>
<evidence type="ECO:0000256" key="6">
    <source>
        <dbReference type="ARBA" id="ARBA00023268"/>
    </source>
</evidence>
<evidence type="ECO:0000256" key="2">
    <source>
        <dbReference type="ARBA" id="ARBA00022695"/>
    </source>
</evidence>
<dbReference type="PIRSF" id="PIRSF006288">
    <property type="entry name" value="PII_uridyltransf"/>
    <property type="match status" value="1"/>
</dbReference>
<dbReference type="HAMAP" id="MF_00277">
    <property type="entry name" value="PII_uridylyl_transf"/>
    <property type="match status" value="1"/>
</dbReference>
<dbReference type="PANTHER" id="PTHR47320:SF1">
    <property type="entry name" value="BIFUNCTIONAL URIDYLYLTRANSFERASE_URIDYLYL-REMOVING ENZYME"/>
    <property type="match status" value="1"/>
</dbReference>
<dbReference type="InterPro" id="IPR002912">
    <property type="entry name" value="ACT_dom"/>
</dbReference>
<dbReference type="Gene3D" id="3.30.70.260">
    <property type="match status" value="1"/>
</dbReference>
<dbReference type="InterPro" id="IPR045865">
    <property type="entry name" value="ACT-like_dom_sf"/>
</dbReference>
<dbReference type="SUPFAM" id="SSF81891">
    <property type="entry name" value="Poly A polymerase C-terminal region-like"/>
    <property type="match status" value="1"/>
</dbReference>